<organism evidence="1 2">
    <name type="scientific">Paralvinella palmiformis</name>
    <dbReference type="NCBI Taxonomy" id="53620"/>
    <lineage>
        <taxon>Eukaryota</taxon>
        <taxon>Metazoa</taxon>
        <taxon>Spiralia</taxon>
        <taxon>Lophotrochozoa</taxon>
        <taxon>Annelida</taxon>
        <taxon>Polychaeta</taxon>
        <taxon>Sedentaria</taxon>
        <taxon>Canalipalpata</taxon>
        <taxon>Terebellida</taxon>
        <taxon>Terebelliformia</taxon>
        <taxon>Alvinellidae</taxon>
        <taxon>Paralvinella</taxon>
    </lineage>
</organism>
<name>A0AAD9JHI9_9ANNE</name>
<evidence type="ECO:0000313" key="2">
    <source>
        <dbReference type="Proteomes" id="UP001208570"/>
    </source>
</evidence>
<comment type="caution">
    <text evidence="1">The sequence shown here is derived from an EMBL/GenBank/DDBJ whole genome shotgun (WGS) entry which is preliminary data.</text>
</comment>
<dbReference type="AlphaFoldDB" id="A0AAD9JHI9"/>
<gene>
    <name evidence="1" type="ORF">LSH36_302g04047</name>
</gene>
<proteinExistence type="predicted"/>
<protein>
    <submittedName>
        <fullName evidence="1">Uncharacterized protein</fullName>
    </submittedName>
</protein>
<dbReference type="EMBL" id="JAODUP010000302">
    <property type="protein sequence ID" value="KAK2153274.1"/>
    <property type="molecule type" value="Genomic_DNA"/>
</dbReference>
<accession>A0AAD9JHI9</accession>
<sequence length="77" mass="8817">MRLSRDPYRRMTSSRLGRLCRKRAKGDTRDQDTCCRAVRSCSGSCRKAVTAMTFLVISHDYSVDLKTFDVPTYCVCN</sequence>
<evidence type="ECO:0000313" key="1">
    <source>
        <dbReference type="EMBL" id="KAK2153274.1"/>
    </source>
</evidence>
<keyword evidence="2" id="KW-1185">Reference proteome</keyword>
<dbReference type="Proteomes" id="UP001208570">
    <property type="component" value="Unassembled WGS sequence"/>
</dbReference>
<reference evidence="1" key="1">
    <citation type="journal article" date="2023" name="Mol. Biol. Evol.">
        <title>Third-Generation Sequencing Reveals the Adaptive Role of the Epigenome in Three Deep-Sea Polychaetes.</title>
        <authorList>
            <person name="Perez M."/>
            <person name="Aroh O."/>
            <person name="Sun Y."/>
            <person name="Lan Y."/>
            <person name="Juniper S.K."/>
            <person name="Young C.R."/>
            <person name="Angers B."/>
            <person name="Qian P.Y."/>
        </authorList>
    </citation>
    <scope>NUCLEOTIDE SEQUENCE</scope>
    <source>
        <strain evidence="1">P08H-3</strain>
    </source>
</reference>